<organism evidence="1 2">
    <name type="scientific">Bacillus altitudinis</name>
    <dbReference type="NCBI Taxonomy" id="293387"/>
    <lineage>
        <taxon>Bacteria</taxon>
        <taxon>Bacillati</taxon>
        <taxon>Bacillota</taxon>
        <taxon>Bacilli</taxon>
        <taxon>Bacillales</taxon>
        <taxon>Bacillaceae</taxon>
        <taxon>Bacillus</taxon>
    </lineage>
</organism>
<dbReference type="Proteomes" id="UP000433089">
    <property type="component" value="Unassembled WGS sequence"/>
</dbReference>
<protein>
    <submittedName>
        <fullName evidence="1">Uncharacterized protein</fullName>
    </submittedName>
</protein>
<dbReference type="EMBL" id="CABWLH010000010">
    <property type="protein sequence ID" value="VXC38214.1"/>
    <property type="molecule type" value="Genomic_DNA"/>
</dbReference>
<name>A0A5K1L103_BACAB</name>
<proteinExistence type="predicted"/>
<sequence length="82" mass="9673">MKKITFFDWTIHLQADLTAITDHYEKKMVILEPSIELNSIIWMDDNNELQIKPTWDCVISIDPTNKSLTIRQTKEVFGDVYE</sequence>
<evidence type="ECO:0000313" key="2">
    <source>
        <dbReference type="Proteomes" id="UP000433089"/>
    </source>
</evidence>
<accession>A0A5K1L103</accession>
<dbReference type="AlphaFoldDB" id="A0A5K1L103"/>
<dbReference type="RefSeq" id="WP_024718483.1">
    <property type="nucleotide sequence ID" value="NZ_AP014928.1"/>
</dbReference>
<accession>A0A653Y729</accession>
<gene>
    <name evidence="1" type="ORF">BACI348_51058</name>
</gene>
<reference evidence="1 2" key="1">
    <citation type="submission" date="2019-10" db="EMBL/GenBank/DDBJ databases">
        <authorList>
            <person name="Karimi E."/>
        </authorList>
    </citation>
    <scope>NUCLEOTIDE SEQUENCE [LARGE SCALE GENOMIC DNA]</scope>
    <source>
        <strain evidence="1">Bacillus sp. 348</strain>
    </source>
</reference>
<evidence type="ECO:0000313" key="1">
    <source>
        <dbReference type="EMBL" id="VXC38214.1"/>
    </source>
</evidence>